<dbReference type="Gene3D" id="1.10.150.240">
    <property type="entry name" value="Putative phosphatase, domain 2"/>
    <property type="match status" value="1"/>
</dbReference>
<dbReference type="Pfam" id="PF00702">
    <property type="entry name" value="Hydrolase"/>
    <property type="match status" value="1"/>
</dbReference>
<evidence type="ECO:0000313" key="2">
    <source>
        <dbReference type="Proteomes" id="UP000181917"/>
    </source>
</evidence>
<proteinExistence type="predicted"/>
<dbReference type="SFLD" id="SFLDS00003">
    <property type="entry name" value="Haloacid_Dehalogenase"/>
    <property type="match status" value="1"/>
</dbReference>
<name>A0A1H1GKJ6_9MICC</name>
<protein>
    <submittedName>
        <fullName evidence="1">Haloacid dehalogenase superfamily, subfamily IA, variant 3 with third motif having DD or ED</fullName>
    </submittedName>
</protein>
<dbReference type="Gene3D" id="3.40.50.1000">
    <property type="entry name" value="HAD superfamily/HAD-like"/>
    <property type="match status" value="1"/>
</dbReference>
<keyword evidence="2" id="KW-1185">Reference proteome</keyword>
<gene>
    <name evidence="1" type="ORF">SAMN04489742_4144</name>
</gene>
<dbReference type="AlphaFoldDB" id="A0A1H1GKJ6"/>
<reference evidence="1 2" key="1">
    <citation type="submission" date="2016-10" db="EMBL/GenBank/DDBJ databases">
        <authorList>
            <person name="de Groot N.N."/>
        </authorList>
    </citation>
    <scope>NUCLEOTIDE SEQUENCE [LARGE SCALE GENOMIC DNA]</scope>
    <source>
        <strain evidence="1 2">DSM 20117</strain>
    </source>
</reference>
<dbReference type="PRINTS" id="PR00413">
    <property type="entry name" value="HADHALOGNASE"/>
</dbReference>
<dbReference type="InterPro" id="IPR036412">
    <property type="entry name" value="HAD-like_sf"/>
</dbReference>
<dbReference type="InterPro" id="IPR006439">
    <property type="entry name" value="HAD-SF_hydro_IA"/>
</dbReference>
<dbReference type="STRING" id="37928.SAMN04489742_4144"/>
<dbReference type="PANTHER" id="PTHR18901:SF38">
    <property type="entry name" value="PSEUDOURIDINE-5'-PHOSPHATASE"/>
    <property type="match status" value="1"/>
</dbReference>
<sequence>MSASPDRLGALSENPTRVQAVLWDMDGTLVDTEPYWIEAETELVLKFGGVWTDELGRGLVGNALPVSAAVLQEAGVDLSVREIIDHLLGAVVAKVRHEIPWRPGARELLKQLNDAGVSTALVTMSETILAEEVVRSLPAGSFRFMITGDMVEHGKPNPEPYQRAFDKLAAADPGLDKSHVVALEDSVPGATSAQAAGLVTVAIPHVVEVPDDPGRYRWESLAGKSLADLDLLLEQDVVNTQGAGRSA</sequence>
<dbReference type="KEGG" id="acry:AC20117_18665"/>
<accession>A0A1H1GKJ6</accession>
<dbReference type="CDD" id="cd07505">
    <property type="entry name" value="HAD_BPGM-like"/>
    <property type="match status" value="1"/>
</dbReference>
<dbReference type="SFLD" id="SFLDG01129">
    <property type="entry name" value="C1.5:_HAD__Beta-PGM__Phosphata"/>
    <property type="match status" value="1"/>
</dbReference>
<dbReference type="EMBL" id="FNKH01000002">
    <property type="protein sequence ID" value="SDR13681.1"/>
    <property type="molecule type" value="Genomic_DNA"/>
</dbReference>
<evidence type="ECO:0000313" key="1">
    <source>
        <dbReference type="EMBL" id="SDR13681.1"/>
    </source>
</evidence>
<dbReference type="InterPro" id="IPR023198">
    <property type="entry name" value="PGP-like_dom2"/>
</dbReference>
<dbReference type="Proteomes" id="UP000181917">
    <property type="component" value="Unassembled WGS sequence"/>
</dbReference>
<dbReference type="RefSeq" id="WP_074702380.1">
    <property type="nucleotide sequence ID" value="NZ_CP018863.1"/>
</dbReference>
<organism evidence="1 2">
    <name type="scientific">Crystallibacter crystallopoietes</name>
    <dbReference type="NCBI Taxonomy" id="37928"/>
    <lineage>
        <taxon>Bacteria</taxon>
        <taxon>Bacillati</taxon>
        <taxon>Actinomycetota</taxon>
        <taxon>Actinomycetes</taxon>
        <taxon>Micrococcales</taxon>
        <taxon>Micrococcaceae</taxon>
        <taxon>Crystallibacter</taxon>
    </lineage>
</organism>
<dbReference type="PANTHER" id="PTHR18901">
    <property type="entry name" value="2-DEOXYGLUCOSE-6-PHOSPHATE PHOSPHATASE 2"/>
    <property type="match status" value="1"/>
</dbReference>
<dbReference type="OrthoDB" id="9797743at2"/>
<dbReference type="SUPFAM" id="SSF56784">
    <property type="entry name" value="HAD-like"/>
    <property type="match status" value="1"/>
</dbReference>
<dbReference type="InterPro" id="IPR023214">
    <property type="entry name" value="HAD_sf"/>
</dbReference>